<dbReference type="Proteomes" id="UP000297647">
    <property type="component" value="Unassembled WGS sequence"/>
</dbReference>
<dbReference type="Pfam" id="PF18962">
    <property type="entry name" value="Por_Secre_tail"/>
    <property type="match status" value="1"/>
</dbReference>
<protein>
    <submittedName>
        <fullName evidence="2">T9SS type A sorting domain-containing protein</fullName>
    </submittedName>
</protein>
<accession>A0A4Y9QR65</accession>
<evidence type="ECO:0000313" key="2">
    <source>
        <dbReference type="EMBL" id="TFV93355.1"/>
    </source>
</evidence>
<gene>
    <name evidence="2" type="ORF">E4S40_13955</name>
</gene>
<name>A0A4Y9QR65_9BACT</name>
<dbReference type="NCBIfam" id="TIGR04183">
    <property type="entry name" value="Por_Secre_tail"/>
    <property type="match status" value="1"/>
</dbReference>
<reference evidence="2 3" key="1">
    <citation type="submission" date="2019-03" db="EMBL/GenBank/DDBJ databases">
        <title>Algoriphagus sp. nov, a new strain isolated from root system soil of mangrove plant Kandelia.</title>
        <authorList>
            <person name="Yin Q."/>
            <person name="Wang K."/>
            <person name="Song Z."/>
        </authorList>
    </citation>
    <scope>NUCLEOTIDE SEQUENCE [LARGE SCALE GENOMIC DNA]</scope>
    <source>
        <strain evidence="2 3">XY-J91</strain>
    </source>
</reference>
<feature type="domain" description="Secretion system C-terminal sorting" evidence="1">
    <location>
        <begin position="161"/>
        <end position="237"/>
    </location>
</feature>
<organism evidence="2 3">
    <name type="scientific">Algoriphagus kandeliae</name>
    <dbReference type="NCBI Taxonomy" id="2562278"/>
    <lineage>
        <taxon>Bacteria</taxon>
        <taxon>Pseudomonadati</taxon>
        <taxon>Bacteroidota</taxon>
        <taxon>Cytophagia</taxon>
        <taxon>Cytophagales</taxon>
        <taxon>Cyclobacteriaceae</taxon>
        <taxon>Algoriphagus</taxon>
    </lineage>
</organism>
<evidence type="ECO:0000259" key="1">
    <source>
        <dbReference type="Pfam" id="PF18962"/>
    </source>
</evidence>
<dbReference type="RefSeq" id="WP_135075366.1">
    <property type="nucleotide sequence ID" value="NZ_SPSB01000004.1"/>
</dbReference>
<dbReference type="InterPro" id="IPR026444">
    <property type="entry name" value="Secre_tail"/>
</dbReference>
<sequence length="239" mass="26961">MNTFLKFFTWAFIVLLPVVVEAQEVRVLSEALEFDGAIGASQRKTIILQNEGNTSKTYFLKNINGNIGSSQDMKICIGENCFDAKRDLAKIKVTLEPGEIVTDLYLEFSLGITETRGGFDLVFVNEKNIRESFIVEAKYDVINPEERADESDYDAIRISDVYPNPSNRIAQLDYVLKKPQANAKITINSFIGNPVAEFVLDPDQNTLVINVSDFHPGVYFYTLFVDNKNIVTKKLVVKK</sequence>
<dbReference type="OrthoDB" id="1522390at2"/>
<keyword evidence="3" id="KW-1185">Reference proteome</keyword>
<dbReference type="EMBL" id="SPSB01000004">
    <property type="protein sequence ID" value="TFV93355.1"/>
    <property type="molecule type" value="Genomic_DNA"/>
</dbReference>
<proteinExistence type="predicted"/>
<evidence type="ECO:0000313" key="3">
    <source>
        <dbReference type="Proteomes" id="UP000297647"/>
    </source>
</evidence>
<dbReference type="AlphaFoldDB" id="A0A4Y9QR65"/>
<comment type="caution">
    <text evidence="2">The sequence shown here is derived from an EMBL/GenBank/DDBJ whole genome shotgun (WGS) entry which is preliminary data.</text>
</comment>